<dbReference type="Proteomes" id="UP000005237">
    <property type="component" value="Unassembled WGS sequence"/>
</dbReference>
<evidence type="ECO:0000256" key="1">
    <source>
        <dbReference type="SAM" id="Phobius"/>
    </source>
</evidence>
<evidence type="ECO:0000313" key="3">
    <source>
        <dbReference type="Proteomes" id="UP000005237"/>
    </source>
</evidence>
<organism evidence="2 3">
    <name type="scientific">Caenorhabditis japonica</name>
    <dbReference type="NCBI Taxonomy" id="281687"/>
    <lineage>
        <taxon>Eukaryota</taxon>
        <taxon>Metazoa</taxon>
        <taxon>Ecdysozoa</taxon>
        <taxon>Nematoda</taxon>
        <taxon>Chromadorea</taxon>
        <taxon>Rhabditida</taxon>
        <taxon>Rhabditina</taxon>
        <taxon>Rhabditomorpha</taxon>
        <taxon>Rhabditoidea</taxon>
        <taxon>Rhabditidae</taxon>
        <taxon>Peloderinae</taxon>
        <taxon>Caenorhabditis</taxon>
    </lineage>
</organism>
<feature type="transmembrane region" description="Helical" evidence="1">
    <location>
        <begin position="48"/>
        <end position="74"/>
    </location>
</feature>
<keyword evidence="1" id="KW-0812">Transmembrane</keyword>
<sequence>MAKFLEAIEGKINEYMKPKNKEDITEKTFSQVESLVGIPRERMVSMGVAMLAIYFLLGNFLPLFSHIICTIYPLKESFKILRKQAQPTENILLYWILYSIVSLFDFSFLTSIPFYYFVKR</sequence>
<reference evidence="3" key="1">
    <citation type="submission" date="2010-08" db="EMBL/GenBank/DDBJ databases">
        <authorList>
            <consortium name="Caenorhabditis japonica Sequencing Consortium"/>
            <person name="Wilson R.K."/>
        </authorList>
    </citation>
    <scope>NUCLEOTIDE SEQUENCE [LARGE SCALE GENOMIC DNA]</scope>
    <source>
        <strain evidence="3">DF5081</strain>
    </source>
</reference>
<protein>
    <submittedName>
        <fullName evidence="2">Receptor expression-enhancing protein</fullName>
    </submittedName>
</protein>
<dbReference type="EnsemblMetazoa" id="CJA36129.1">
    <property type="protein sequence ID" value="CJA36129.1"/>
    <property type="gene ID" value="WBGene00211976"/>
</dbReference>
<proteinExistence type="predicted"/>
<dbReference type="Pfam" id="PF03134">
    <property type="entry name" value="TB2_DP1_HVA22"/>
    <property type="match status" value="1"/>
</dbReference>
<keyword evidence="3" id="KW-1185">Reference proteome</keyword>
<name>A0A8R1IQJ2_CAEJA</name>
<dbReference type="InterPro" id="IPR004345">
    <property type="entry name" value="TB2_DP1_HVA22"/>
</dbReference>
<reference evidence="2" key="2">
    <citation type="submission" date="2022-06" db="UniProtKB">
        <authorList>
            <consortium name="EnsemblMetazoa"/>
        </authorList>
    </citation>
    <scope>IDENTIFICATION</scope>
    <source>
        <strain evidence="2">DF5081</strain>
    </source>
</reference>
<dbReference type="AlphaFoldDB" id="A0A8R1IQJ2"/>
<feature type="transmembrane region" description="Helical" evidence="1">
    <location>
        <begin position="94"/>
        <end position="118"/>
    </location>
</feature>
<keyword evidence="1" id="KW-0472">Membrane</keyword>
<evidence type="ECO:0000313" key="2">
    <source>
        <dbReference type="EnsemblMetazoa" id="CJA36129.1"/>
    </source>
</evidence>
<accession>A0A8R1IQJ2</accession>
<keyword evidence="1" id="KW-1133">Transmembrane helix</keyword>